<dbReference type="AlphaFoldDB" id="A0A7T2YV81"/>
<proteinExistence type="predicted"/>
<evidence type="ECO:0000313" key="1">
    <source>
        <dbReference type="EMBL" id="QPS81708.1"/>
    </source>
</evidence>
<protein>
    <submittedName>
        <fullName evidence="1">Uncharacterized protein</fullName>
    </submittedName>
</protein>
<evidence type="ECO:0000313" key="2">
    <source>
        <dbReference type="Proteomes" id="UP000595064"/>
    </source>
</evidence>
<dbReference type="Proteomes" id="UP000595064">
    <property type="component" value="Chromosome"/>
</dbReference>
<dbReference type="KEGG" id="dla:I6G47_01085"/>
<name>A0A7T2YV81_9BURK</name>
<reference evidence="1 2" key="1">
    <citation type="submission" date="2020-12" db="EMBL/GenBank/DDBJ databases">
        <title>FDA dAtabase for Regulatory Grade micrObial Sequences (FDA-ARGOS): Supporting development and validation of Infectious Disease Dx tests.</title>
        <authorList>
            <person name="Sproer C."/>
            <person name="Gronow S."/>
            <person name="Severitt S."/>
            <person name="Schroder I."/>
            <person name="Tallon L."/>
            <person name="Sadzewicz L."/>
            <person name="Zhao X."/>
            <person name="Boylan J."/>
            <person name="Ott S."/>
            <person name="Bowen H."/>
            <person name="Vavikolanu K."/>
            <person name="Mehta A."/>
            <person name="Aluvathingal J."/>
            <person name="Nadendla S."/>
            <person name="Lowell S."/>
            <person name="Myers T."/>
            <person name="Yan Y."/>
            <person name="Sichtig H."/>
        </authorList>
    </citation>
    <scope>NUCLEOTIDE SEQUENCE [LARGE SCALE GENOMIC DNA]</scope>
    <source>
        <strain evidence="1 2">FDAARGOS_890</strain>
    </source>
</reference>
<gene>
    <name evidence="1" type="ORF">I6G47_01085</name>
</gene>
<dbReference type="EMBL" id="CP065748">
    <property type="protein sequence ID" value="QPS81708.1"/>
    <property type="molecule type" value="Genomic_DNA"/>
</dbReference>
<dbReference type="RefSeq" id="WP_152683542.1">
    <property type="nucleotide sequence ID" value="NZ_CP065748.1"/>
</dbReference>
<organism evidence="1 2">
    <name type="scientific">Delftia lacustris</name>
    <dbReference type="NCBI Taxonomy" id="558537"/>
    <lineage>
        <taxon>Bacteria</taxon>
        <taxon>Pseudomonadati</taxon>
        <taxon>Pseudomonadota</taxon>
        <taxon>Betaproteobacteria</taxon>
        <taxon>Burkholderiales</taxon>
        <taxon>Comamonadaceae</taxon>
        <taxon>Delftia</taxon>
    </lineage>
</organism>
<keyword evidence="2" id="KW-1185">Reference proteome</keyword>
<sequence>MTTIAQAPWQQPKRAQRQVFSQFQRKAQVYLRMILVCVYDSTHAAAFMVLQQFSFIVGRLVRPVQPAVVFASQRYAG</sequence>
<accession>A0A7T2YV81</accession>